<reference evidence="2" key="1">
    <citation type="submission" date="2020-06" db="EMBL/GenBank/DDBJ databases">
        <authorList>
            <person name="Li T."/>
            <person name="Hu X."/>
            <person name="Zhang T."/>
            <person name="Song X."/>
            <person name="Zhang H."/>
            <person name="Dai N."/>
            <person name="Sheng W."/>
            <person name="Hou X."/>
            <person name="Wei L."/>
        </authorList>
    </citation>
    <scope>NUCLEOTIDE SEQUENCE</scope>
    <source>
        <strain evidence="2">G02</strain>
        <tissue evidence="2">Leaf</tissue>
    </source>
</reference>
<dbReference type="PANTHER" id="PTHR47988">
    <property type="entry name" value="SOMATIC EMBRYOGENESIS RECEPTOR KINASE 1"/>
    <property type="match status" value="1"/>
</dbReference>
<evidence type="ECO:0000313" key="2">
    <source>
        <dbReference type="EMBL" id="KAL0303025.1"/>
    </source>
</evidence>
<proteinExistence type="predicted"/>
<accession>A0AAW2KAZ3</accession>
<dbReference type="EMBL" id="JACGWJ010000029">
    <property type="protein sequence ID" value="KAL0303025.1"/>
    <property type="molecule type" value="Genomic_DNA"/>
</dbReference>
<name>A0AAW2KAZ3_SESRA</name>
<comment type="caution">
    <text evidence="2">The sequence shown here is derived from an EMBL/GenBank/DDBJ whole genome shotgun (WGS) entry which is preliminary data.</text>
</comment>
<dbReference type="Gene3D" id="3.80.10.10">
    <property type="entry name" value="Ribonuclease Inhibitor"/>
    <property type="match status" value="1"/>
</dbReference>
<dbReference type="AlphaFoldDB" id="A0AAW2KAZ3"/>
<dbReference type="InterPro" id="IPR032675">
    <property type="entry name" value="LRR_dom_sf"/>
</dbReference>
<keyword evidence="1" id="KW-0732">Signal</keyword>
<reference evidence="2" key="2">
    <citation type="journal article" date="2024" name="Plant">
        <title>Genomic evolution and insights into agronomic trait innovations of Sesamum species.</title>
        <authorList>
            <person name="Miao H."/>
            <person name="Wang L."/>
            <person name="Qu L."/>
            <person name="Liu H."/>
            <person name="Sun Y."/>
            <person name="Le M."/>
            <person name="Wang Q."/>
            <person name="Wei S."/>
            <person name="Zheng Y."/>
            <person name="Lin W."/>
            <person name="Duan Y."/>
            <person name="Cao H."/>
            <person name="Xiong S."/>
            <person name="Wang X."/>
            <person name="Wei L."/>
            <person name="Li C."/>
            <person name="Ma Q."/>
            <person name="Ju M."/>
            <person name="Zhao R."/>
            <person name="Li G."/>
            <person name="Mu C."/>
            <person name="Tian Q."/>
            <person name="Mei H."/>
            <person name="Zhang T."/>
            <person name="Gao T."/>
            <person name="Zhang H."/>
        </authorList>
    </citation>
    <scope>NUCLEOTIDE SEQUENCE</scope>
    <source>
        <strain evidence="2">G02</strain>
    </source>
</reference>
<gene>
    <name evidence="2" type="ORF">Sradi_6170600</name>
</gene>
<dbReference type="SUPFAM" id="SSF52058">
    <property type="entry name" value="L domain-like"/>
    <property type="match status" value="1"/>
</dbReference>
<evidence type="ECO:0000256" key="1">
    <source>
        <dbReference type="ARBA" id="ARBA00022729"/>
    </source>
</evidence>
<protein>
    <submittedName>
        <fullName evidence="2">Uncharacterized protein</fullName>
    </submittedName>
</protein>
<organism evidence="2">
    <name type="scientific">Sesamum radiatum</name>
    <name type="common">Black benniseed</name>
    <dbReference type="NCBI Taxonomy" id="300843"/>
    <lineage>
        <taxon>Eukaryota</taxon>
        <taxon>Viridiplantae</taxon>
        <taxon>Streptophyta</taxon>
        <taxon>Embryophyta</taxon>
        <taxon>Tracheophyta</taxon>
        <taxon>Spermatophyta</taxon>
        <taxon>Magnoliopsida</taxon>
        <taxon>eudicotyledons</taxon>
        <taxon>Gunneridae</taxon>
        <taxon>Pentapetalae</taxon>
        <taxon>asterids</taxon>
        <taxon>lamiids</taxon>
        <taxon>Lamiales</taxon>
        <taxon>Pedaliaceae</taxon>
        <taxon>Sesamum</taxon>
    </lineage>
</organism>
<sequence length="108" mass="11877">MIPCVSANGEALRAAQDNPESQSYHYLSKKLGGTLSPAIANLTFLRVVDPRGNIFRGPIPTEIGHLFRLQSLLLMDNNLGGKIPVNLSQCILIFAFDFRGSWGNFRGM</sequence>